<reference evidence="2 3" key="1">
    <citation type="journal article" date="2019" name="ISME J.">
        <title>Genome analyses of uncultured TG2/ZB3 bacteria in 'Margulisbacteria' specifically attached to ectosymbiotic spirochetes of protists in the termite gut.</title>
        <authorList>
            <person name="Utami Y.D."/>
            <person name="Kuwahara H."/>
            <person name="Igai K."/>
            <person name="Murakami T."/>
            <person name="Sugaya K."/>
            <person name="Morikawa T."/>
            <person name="Nagura Y."/>
            <person name="Yuki M."/>
            <person name="Deevong P."/>
            <person name="Inoue T."/>
            <person name="Kihara K."/>
            <person name="Lo N."/>
            <person name="Yamada A."/>
            <person name="Ohkuma M."/>
            <person name="Hongoh Y."/>
        </authorList>
    </citation>
    <scope>NUCLEOTIDE SEQUENCE [LARGE SCALE GENOMIC DNA]</scope>
    <source>
        <strain evidence="2">NkOx7-01</strain>
    </source>
</reference>
<sequence>MRKLFLVLLAVLMLCGGCLNSDSAMPLTKLTNELTSRRILVLTKKSAYTVSFLQQLHARAGAYYSLIIDDLNNLPEYNFAEYNGVLLIETLVQGGAPELDELLEVYSGANNIVLHGLDDEYTSPHKISVVTANSQNLDAAVLENTAEQIYFLLRSK</sequence>
<accession>A0A388T9D2</accession>
<organism evidence="2 3">
    <name type="scientific">Termititenax aidoneus</name>
    <dbReference type="NCBI Taxonomy" id="2218524"/>
    <lineage>
        <taxon>Bacteria</taxon>
        <taxon>Bacillati</taxon>
        <taxon>Candidatus Margulisiibacteriota</taxon>
        <taxon>Candidatus Termititenacia</taxon>
        <taxon>Candidatus Termititenacales</taxon>
        <taxon>Candidatus Termititenacaceae</taxon>
        <taxon>Candidatus Termititenax</taxon>
    </lineage>
</organism>
<feature type="chain" id="PRO_5017343000" evidence="1">
    <location>
        <begin position="25"/>
        <end position="156"/>
    </location>
</feature>
<dbReference type="Proteomes" id="UP000269352">
    <property type="component" value="Unassembled WGS sequence"/>
</dbReference>
<dbReference type="EMBL" id="BGZN01000003">
    <property type="protein sequence ID" value="GBR72855.1"/>
    <property type="molecule type" value="Genomic_DNA"/>
</dbReference>
<evidence type="ECO:0000256" key="1">
    <source>
        <dbReference type="SAM" id="SignalP"/>
    </source>
</evidence>
<keyword evidence="3" id="KW-1185">Reference proteome</keyword>
<protein>
    <submittedName>
        <fullName evidence="2">Uncharacterized protein</fullName>
    </submittedName>
</protein>
<feature type="signal peptide" evidence="1">
    <location>
        <begin position="1"/>
        <end position="24"/>
    </location>
</feature>
<comment type="caution">
    <text evidence="2">The sequence shown here is derived from an EMBL/GenBank/DDBJ whole genome shotgun (WGS) entry which is preliminary data.</text>
</comment>
<evidence type="ECO:0000313" key="2">
    <source>
        <dbReference type="EMBL" id="GBR72855.1"/>
    </source>
</evidence>
<keyword evidence="1" id="KW-0732">Signal</keyword>
<name>A0A388T9D2_TERA1</name>
<proteinExistence type="predicted"/>
<evidence type="ECO:0000313" key="3">
    <source>
        <dbReference type="Proteomes" id="UP000269352"/>
    </source>
</evidence>
<gene>
    <name evidence="2" type="ORF">NO1_0312</name>
</gene>
<dbReference type="AlphaFoldDB" id="A0A388T9D2"/>